<dbReference type="SUPFAM" id="SSF52016">
    <property type="entry name" value="LeuD/IlvD-like"/>
    <property type="match status" value="1"/>
</dbReference>
<evidence type="ECO:0000256" key="2">
    <source>
        <dbReference type="ARBA" id="ARBA00023004"/>
    </source>
</evidence>
<reference evidence="5" key="1">
    <citation type="journal article" date="2014" name="Front. Microbiol.">
        <title>High frequency of phylogenetically diverse reductive dehalogenase-homologous genes in deep subseafloor sedimentary metagenomes.</title>
        <authorList>
            <person name="Kawai M."/>
            <person name="Futagami T."/>
            <person name="Toyoda A."/>
            <person name="Takaki Y."/>
            <person name="Nishi S."/>
            <person name="Hori S."/>
            <person name="Arai W."/>
            <person name="Tsubouchi T."/>
            <person name="Morono Y."/>
            <person name="Uchiyama I."/>
            <person name="Ito T."/>
            <person name="Fujiyama A."/>
            <person name="Inagaki F."/>
            <person name="Takami H."/>
        </authorList>
    </citation>
    <scope>NUCLEOTIDE SEQUENCE</scope>
    <source>
        <strain evidence="5">Expedition CK06-06</strain>
    </source>
</reference>
<keyword evidence="3" id="KW-0411">Iron-sulfur</keyword>
<organism evidence="5">
    <name type="scientific">marine sediment metagenome</name>
    <dbReference type="NCBI Taxonomy" id="412755"/>
    <lineage>
        <taxon>unclassified sequences</taxon>
        <taxon>metagenomes</taxon>
        <taxon>ecological metagenomes</taxon>
    </lineage>
</organism>
<evidence type="ECO:0000259" key="4">
    <source>
        <dbReference type="Pfam" id="PF00330"/>
    </source>
</evidence>
<protein>
    <recommendedName>
        <fullName evidence="4">Aconitase/3-isopropylmalate dehydratase large subunit alpha/beta/alpha domain-containing protein</fullName>
    </recommendedName>
</protein>
<accession>X1PD34</accession>
<dbReference type="InterPro" id="IPR050926">
    <property type="entry name" value="Aconitase/IPM_isomerase"/>
</dbReference>
<dbReference type="Pfam" id="PF00330">
    <property type="entry name" value="Aconitase"/>
    <property type="match status" value="1"/>
</dbReference>
<sequence length="264" mass="29151">GSKQVLENIARDGGLADLIAAGARIAESACGFCIGNSQSPKTDAVSLRTSNRNFLGRSGTKSAQAYLVSPETAAAAVLTGKMTDPRNLEKMGIKYPDVKMPEKFYIDDSMFIYPPEHPKDVEIYRGPNIGDPPKSDPISDTIAGEVTIKVEDLITTDHIIPAGSKMKYRSNVPKYSEFLFEIVDPKFHDRAEKIKHALNCTCLKTENNCFCVFIHYNIIRSFSRFLGFCHGNRLHYFPPKAISTIRVIWVSGPYTSIGIPSSSP</sequence>
<dbReference type="PANTHER" id="PTHR43160:SF3">
    <property type="entry name" value="ACONITATE HYDRATASE, MITOCHONDRIAL"/>
    <property type="match status" value="1"/>
</dbReference>
<evidence type="ECO:0000313" key="5">
    <source>
        <dbReference type="EMBL" id="GAI36920.1"/>
    </source>
</evidence>
<dbReference type="AlphaFoldDB" id="X1PD34"/>
<comment type="caution">
    <text evidence="5">The sequence shown here is derived from an EMBL/GenBank/DDBJ whole genome shotgun (WGS) entry which is preliminary data.</text>
</comment>
<gene>
    <name evidence="5" type="ORF">S06H3_42218</name>
</gene>
<evidence type="ECO:0000256" key="1">
    <source>
        <dbReference type="ARBA" id="ARBA00022723"/>
    </source>
</evidence>
<keyword evidence="1" id="KW-0479">Metal-binding</keyword>
<dbReference type="GO" id="GO:0051539">
    <property type="term" value="F:4 iron, 4 sulfur cluster binding"/>
    <property type="evidence" value="ECO:0007669"/>
    <property type="project" value="TreeGrafter"/>
</dbReference>
<dbReference type="InterPro" id="IPR036008">
    <property type="entry name" value="Aconitase_4Fe-4S_dom"/>
</dbReference>
<proteinExistence type="predicted"/>
<dbReference type="GO" id="GO:0005829">
    <property type="term" value="C:cytosol"/>
    <property type="evidence" value="ECO:0007669"/>
    <property type="project" value="TreeGrafter"/>
</dbReference>
<dbReference type="GO" id="GO:0006099">
    <property type="term" value="P:tricarboxylic acid cycle"/>
    <property type="evidence" value="ECO:0007669"/>
    <property type="project" value="TreeGrafter"/>
</dbReference>
<dbReference type="EMBL" id="BARV01026086">
    <property type="protein sequence ID" value="GAI36920.1"/>
    <property type="molecule type" value="Genomic_DNA"/>
</dbReference>
<evidence type="ECO:0000256" key="3">
    <source>
        <dbReference type="ARBA" id="ARBA00023014"/>
    </source>
</evidence>
<dbReference type="InterPro" id="IPR015928">
    <property type="entry name" value="Aconitase/3IPM_dehydase_swvl"/>
</dbReference>
<dbReference type="SUPFAM" id="SSF53732">
    <property type="entry name" value="Aconitase iron-sulfur domain"/>
    <property type="match status" value="1"/>
</dbReference>
<dbReference type="GO" id="GO:0046872">
    <property type="term" value="F:metal ion binding"/>
    <property type="evidence" value="ECO:0007669"/>
    <property type="project" value="UniProtKB-KW"/>
</dbReference>
<name>X1PD34_9ZZZZ</name>
<dbReference type="Gene3D" id="3.30.499.10">
    <property type="entry name" value="Aconitase, domain 3"/>
    <property type="match status" value="1"/>
</dbReference>
<feature type="non-terminal residue" evidence="5">
    <location>
        <position position="264"/>
    </location>
</feature>
<keyword evidence="2" id="KW-0408">Iron</keyword>
<dbReference type="InterPro" id="IPR015931">
    <property type="entry name" value="Acnase/IPM_dHydase_lsu_aba_1/3"/>
</dbReference>
<dbReference type="GO" id="GO:0003994">
    <property type="term" value="F:aconitate hydratase activity"/>
    <property type="evidence" value="ECO:0007669"/>
    <property type="project" value="TreeGrafter"/>
</dbReference>
<feature type="non-terminal residue" evidence="5">
    <location>
        <position position="1"/>
    </location>
</feature>
<feature type="domain" description="Aconitase/3-isopropylmalate dehydratase large subunit alpha/beta/alpha" evidence="4">
    <location>
        <begin position="1"/>
        <end position="80"/>
    </location>
</feature>
<dbReference type="PANTHER" id="PTHR43160">
    <property type="entry name" value="ACONITATE HYDRATASE B"/>
    <property type="match status" value="1"/>
</dbReference>
<dbReference type="InterPro" id="IPR001030">
    <property type="entry name" value="Acoase/IPM_deHydtase_lsu_aba"/>
</dbReference>
<dbReference type="Gene3D" id="3.20.19.10">
    <property type="entry name" value="Aconitase, domain 4"/>
    <property type="match status" value="1"/>
</dbReference>